<dbReference type="RefSeq" id="WP_342298281.1">
    <property type="nucleotide sequence ID" value="NZ_JBCEVZ010000024.1"/>
</dbReference>
<evidence type="ECO:0000256" key="1">
    <source>
        <dbReference type="SAM" id="SignalP"/>
    </source>
</evidence>
<dbReference type="EC" id="5.4.-.-" evidence="2"/>
<dbReference type="EMBL" id="JBCEVZ010000024">
    <property type="protein sequence ID" value="MEL5994873.1"/>
    <property type="molecule type" value="Genomic_DNA"/>
</dbReference>
<protein>
    <submittedName>
        <fullName evidence="2">Phosphoglycerate mutase family protein</fullName>
        <ecNumber evidence="2">5.4.-.-</ecNumber>
    </submittedName>
</protein>
<dbReference type="GO" id="GO:0016853">
    <property type="term" value="F:isomerase activity"/>
    <property type="evidence" value="ECO:0007669"/>
    <property type="project" value="UniProtKB-KW"/>
</dbReference>
<evidence type="ECO:0000313" key="3">
    <source>
        <dbReference type="Proteomes" id="UP001479606"/>
    </source>
</evidence>
<evidence type="ECO:0000313" key="2">
    <source>
        <dbReference type="EMBL" id="MEL5994873.1"/>
    </source>
</evidence>
<keyword evidence="1" id="KW-0732">Signal</keyword>
<gene>
    <name evidence="2" type="ORF">AAFH49_11695</name>
</gene>
<dbReference type="InterPro" id="IPR013078">
    <property type="entry name" value="His_Pase_superF_clade-1"/>
</dbReference>
<feature type="signal peptide" evidence="1">
    <location>
        <begin position="1"/>
        <end position="19"/>
    </location>
</feature>
<comment type="caution">
    <text evidence="2">The sequence shown here is derived from an EMBL/GenBank/DDBJ whole genome shotgun (WGS) entry which is preliminary data.</text>
</comment>
<reference evidence="2 3" key="1">
    <citation type="journal article" date="2018" name="Arch. Microbiol.">
        <title>Hymenobacter segetis sp. nov., isolated from soil.</title>
        <authorList>
            <person name="Ten L.N."/>
            <person name="Lim S.J."/>
            <person name="Kim B.O."/>
            <person name="Kang I.K."/>
            <person name="Jung H.Y."/>
        </authorList>
    </citation>
    <scope>NUCLEOTIDE SEQUENCE [LARGE SCALE GENOMIC DNA]</scope>
    <source>
        <strain evidence="2 3">S7-3-11</strain>
    </source>
</reference>
<dbReference type="SMART" id="SM00855">
    <property type="entry name" value="PGAM"/>
    <property type="match status" value="1"/>
</dbReference>
<dbReference type="Pfam" id="PF00300">
    <property type="entry name" value="His_Phos_1"/>
    <property type="match status" value="1"/>
</dbReference>
<organism evidence="2 3">
    <name type="scientific">Hymenobacter segetis</name>
    <dbReference type="NCBI Taxonomy" id="2025509"/>
    <lineage>
        <taxon>Bacteria</taxon>
        <taxon>Pseudomonadati</taxon>
        <taxon>Bacteroidota</taxon>
        <taxon>Cytophagia</taxon>
        <taxon>Cytophagales</taxon>
        <taxon>Hymenobacteraceae</taxon>
        <taxon>Hymenobacter</taxon>
    </lineage>
</organism>
<dbReference type="Proteomes" id="UP001479606">
    <property type="component" value="Unassembled WGS sequence"/>
</dbReference>
<keyword evidence="2" id="KW-0413">Isomerase</keyword>
<accession>A0ABU9LWJ6</accession>
<name>A0ABU9LWJ6_9BACT</name>
<dbReference type="CDD" id="cd07067">
    <property type="entry name" value="HP_PGM_like"/>
    <property type="match status" value="1"/>
</dbReference>
<keyword evidence="3" id="KW-1185">Reference proteome</keyword>
<sequence length="206" mass="22455">MTQRFSLLMWLMAGLAAFAGPSAAQAPAATKVKTKIKPVVTTIYIVRHAEKDSTSDRADPTLSPLGQTRALALRQTLLRHHPAALFTTDTKRTRATLAPLAEALKLEPQTYDPKRGRDLADRILKEYAGKSVVIVGHSNTVLSLIDDFGATPPVEEIGEHDYEYLFTVRVAEGLMPTVDMRGYGPERRPGIKLGKAAPMVPATPVK</sequence>
<dbReference type="SUPFAM" id="SSF53254">
    <property type="entry name" value="Phosphoglycerate mutase-like"/>
    <property type="match status" value="1"/>
</dbReference>
<proteinExistence type="predicted"/>
<feature type="chain" id="PRO_5045098711" evidence="1">
    <location>
        <begin position="20"/>
        <end position="206"/>
    </location>
</feature>
<dbReference type="Gene3D" id="3.40.50.1240">
    <property type="entry name" value="Phosphoglycerate mutase-like"/>
    <property type="match status" value="1"/>
</dbReference>
<dbReference type="InterPro" id="IPR029033">
    <property type="entry name" value="His_PPase_superfam"/>
</dbReference>